<dbReference type="EMBL" id="CP129013">
    <property type="protein sequence ID" value="WLR41673.1"/>
    <property type="molecule type" value="Genomic_DNA"/>
</dbReference>
<dbReference type="Proteomes" id="UP001197974">
    <property type="component" value="Chromosome"/>
</dbReference>
<accession>A0ABY9JTQ0</accession>
<protein>
    <submittedName>
        <fullName evidence="1">Phage major tail protein, TP901-1 family</fullName>
    </submittedName>
</protein>
<dbReference type="Pfam" id="PF06199">
    <property type="entry name" value="Phage_tail_2"/>
    <property type="match status" value="1"/>
</dbReference>
<gene>
    <name evidence="1" type="ORF">LC087_12445</name>
</gene>
<dbReference type="InterPro" id="IPR011855">
    <property type="entry name" value="Phgtail_TP901_1"/>
</dbReference>
<dbReference type="NCBIfam" id="NF047353">
    <property type="entry name" value="tube_lmo2291"/>
    <property type="match status" value="1"/>
</dbReference>
<dbReference type="RefSeq" id="WP_226541510.1">
    <property type="nucleotide sequence ID" value="NZ_CP129013.1"/>
</dbReference>
<keyword evidence="2" id="KW-1185">Reference proteome</keyword>
<name>A0ABY9JTQ0_9BACI</name>
<dbReference type="NCBIfam" id="TIGR02126">
    <property type="entry name" value="phgtail_TP901_1"/>
    <property type="match status" value="1"/>
</dbReference>
<evidence type="ECO:0000313" key="2">
    <source>
        <dbReference type="Proteomes" id="UP001197974"/>
    </source>
</evidence>
<organism evidence="1 2">
    <name type="scientific">Bacillus carboniphilus</name>
    <dbReference type="NCBI Taxonomy" id="86663"/>
    <lineage>
        <taxon>Bacteria</taxon>
        <taxon>Bacillati</taxon>
        <taxon>Bacillota</taxon>
        <taxon>Bacilli</taxon>
        <taxon>Bacillales</taxon>
        <taxon>Bacillaceae</taxon>
        <taxon>Bacillus</taxon>
    </lineage>
</organism>
<proteinExistence type="predicted"/>
<evidence type="ECO:0000313" key="1">
    <source>
        <dbReference type="EMBL" id="WLR41673.1"/>
    </source>
</evidence>
<dbReference type="Gene3D" id="4.10.410.40">
    <property type="match status" value="1"/>
</dbReference>
<sequence>MSKMQGMKCKVYIKDNDTDKVLAGQRNATLNRSSETLDGTSKDSNGFWKENLQGFKEWSIDCDGALVESDEAYGILEDKWLNSENVEIVVVMGSGTKYEGNAILTDFPIDMPYDDLVTYSMSLTGSGALAKTKVANA</sequence>
<reference evidence="1 2" key="1">
    <citation type="submission" date="2023-06" db="EMBL/GenBank/DDBJ databases">
        <title>Five Gram-positive bacteria isolated from mangrove sediments in Shenzhen, Guangdong, China.</title>
        <authorList>
            <person name="Yu S."/>
            <person name="Zheng W."/>
            <person name="Huang Y."/>
        </authorList>
    </citation>
    <scope>NUCLEOTIDE SEQUENCE [LARGE SCALE GENOMIC DNA]</scope>
    <source>
        <strain evidence="1 2">SaN35-3</strain>
    </source>
</reference>